<organism evidence="1 2">
    <name type="scientific">Puia dinghuensis</name>
    <dbReference type="NCBI Taxonomy" id="1792502"/>
    <lineage>
        <taxon>Bacteria</taxon>
        <taxon>Pseudomonadati</taxon>
        <taxon>Bacteroidota</taxon>
        <taxon>Chitinophagia</taxon>
        <taxon>Chitinophagales</taxon>
        <taxon>Chitinophagaceae</taxon>
        <taxon>Puia</taxon>
    </lineage>
</organism>
<reference evidence="1" key="1">
    <citation type="journal article" date="2014" name="Int. J. Syst. Evol. Microbiol.">
        <title>Complete genome sequence of Corynebacterium casei LMG S-19264T (=DSM 44701T), isolated from a smear-ripened cheese.</title>
        <authorList>
            <consortium name="US DOE Joint Genome Institute (JGI-PGF)"/>
            <person name="Walter F."/>
            <person name="Albersmeier A."/>
            <person name="Kalinowski J."/>
            <person name="Ruckert C."/>
        </authorList>
    </citation>
    <scope>NUCLEOTIDE SEQUENCE</scope>
    <source>
        <strain evidence="1">CGMCC 1.15448</strain>
    </source>
</reference>
<reference evidence="1" key="2">
    <citation type="submission" date="2020-09" db="EMBL/GenBank/DDBJ databases">
        <authorList>
            <person name="Sun Q."/>
            <person name="Zhou Y."/>
        </authorList>
    </citation>
    <scope>NUCLEOTIDE SEQUENCE</scope>
    <source>
        <strain evidence="1">CGMCC 1.15448</strain>
    </source>
</reference>
<name>A0A8J2UGE8_9BACT</name>
<evidence type="ECO:0000313" key="2">
    <source>
        <dbReference type="Proteomes" id="UP000607559"/>
    </source>
</evidence>
<evidence type="ECO:0000313" key="1">
    <source>
        <dbReference type="EMBL" id="GGB14000.1"/>
    </source>
</evidence>
<evidence type="ECO:0008006" key="3">
    <source>
        <dbReference type="Google" id="ProtNLM"/>
    </source>
</evidence>
<protein>
    <recommendedName>
        <fullName evidence="3">Lipocalin-like domain-containing protein</fullName>
    </recommendedName>
</protein>
<dbReference type="RefSeq" id="WP_188935446.1">
    <property type="nucleotide sequence ID" value="NZ_BMJC01000004.1"/>
</dbReference>
<dbReference type="AlphaFoldDB" id="A0A8J2UGE8"/>
<dbReference type="Proteomes" id="UP000607559">
    <property type="component" value="Unassembled WGS sequence"/>
</dbReference>
<dbReference type="PROSITE" id="PS51257">
    <property type="entry name" value="PROKAR_LIPOPROTEIN"/>
    <property type="match status" value="1"/>
</dbReference>
<accession>A0A8J2UGE8</accession>
<sequence length="141" mass="16012">MLTKWTIFTLAAGFFITGCSSRVSSEKDLKVLTGSPWKYEKAGFDDDDGTFDALAPQIAGNERENTIIFCKDGTGYSEFAHRSKTGNPDSLPFIWAFQNDSTIYFQDQYYKVRVLTPQRLELYADQKFGGTSTRYTIILTR</sequence>
<comment type="caution">
    <text evidence="1">The sequence shown here is derived from an EMBL/GenBank/DDBJ whole genome shotgun (WGS) entry which is preliminary data.</text>
</comment>
<keyword evidence="2" id="KW-1185">Reference proteome</keyword>
<proteinExistence type="predicted"/>
<dbReference type="EMBL" id="BMJC01000004">
    <property type="protein sequence ID" value="GGB14000.1"/>
    <property type="molecule type" value="Genomic_DNA"/>
</dbReference>
<gene>
    <name evidence="1" type="ORF">GCM10011511_42190</name>
</gene>